<keyword evidence="4" id="KW-1185">Reference proteome</keyword>
<feature type="chain" id="PRO_5045732490" evidence="2">
    <location>
        <begin position="30"/>
        <end position="313"/>
    </location>
</feature>
<evidence type="ECO:0000256" key="2">
    <source>
        <dbReference type="SAM" id="SignalP"/>
    </source>
</evidence>
<dbReference type="Gene3D" id="3.90.190.10">
    <property type="entry name" value="Protein tyrosine phosphatase superfamily"/>
    <property type="match status" value="1"/>
</dbReference>
<dbReference type="InterPro" id="IPR029021">
    <property type="entry name" value="Prot-tyrosine_phosphatase-like"/>
</dbReference>
<dbReference type="InterPro" id="IPR026893">
    <property type="entry name" value="Tyr/Ser_Pase_IphP-type"/>
</dbReference>
<reference evidence="4" key="1">
    <citation type="journal article" date="2019" name="Int. J. Syst. Evol. Microbiol.">
        <title>The Global Catalogue of Microorganisms (GCM) 10K type strain sequencing project: providing services to taxonomists for standard genome sequencing and annotation.</title>
        <authorList>
            <consortium name="The Broad Institute Genomics Platform"/>
            <consortium name="The Broad Institute Genome Sequencing Center for Infectious Disease"/>
            <person name="Wu L."/>
            <person name="Ma J."/>
        </authorList>
    </citation>
    <scope>NUCLEOTIDE SEQUENCE [LARGE SCALE GENOMIC DNA]</scope>
    <source>
        <strain evidence="4">ICMP 19430</strain>
    </source>
</reference>
<evidence type="ECO:0000313" key="3">
    <source>
        <dbReference type="EMBL" id="MFC7451095.1"/>
    </source>
</evidence>
<dbReference type="PROSITE" id="PS00383">
    <property type="entry name" value="TYR_PHOSPHATASE_1"/>
    <property type="match status" value="1"/>
</dbReference>
<dbReference type="RefSeq" id="WP_378409188.1">
    <property type="nucleotide sequence ID" value="NZ_JBHTCS010000030.1"/>
</dbReference>
<evidence type="ECO:0000313" key="4">
    <source>
        <dbReference type="Proteomes" id="UP001596484"/>
    </source>
</evidence>
<sequence>MQSTVIRNSKRSCVRFAAAIAVTSGVVLAGFGPAQAVPFALPDLGSSAFGSSGFGSSDEVVADAPRLASVDNFRDVAGVGSGYSLSGGKHMNKGVVYRSNVLRPNEADLATLAALGLSAVYDLRTPDAVAEDPDILPAGARYTNIDIFGRDLETEGAQSIRSAADARAFMESMNRGFVGNEHERGAFAQLFTELANTPGPVLFHCNSGKDRTGWAAAILQGIAGADRATIMQDYMLTNEYSAETIKKKNEKLLAAVGAERAAWYAPMMGVEKSYLEAGFAALDAEYGTVDNYLTEGLGLDADIIARLKSKLGA</sequence>
<dbReference type="SUPFAM" id="SSF52799">
    <property type="entry name" value="(Phosphotyrosine protein) phosphatases II"/>
    <property type="match status" value="1"/>
</dbReference>
<dbReference type="Proteomes" id="UP001596484">
    <property type="component" value="Unassembled WGS sequence"/>
</dbReference>
<gene>
    <name evidence="3" type="ORF">ACFQS9_24690</name>
</gene>
<dbReference type="InterPro" id="IPR016130">
    <property type="entry name" value="Tyr_Pase_AS"/>
</dbReference>
<comment type="similarity">
    <text evidence="1">Belongs to the protein-tyrosine phosphatase family.</text>
</comment>
<dbReference type="Pfam" id="PF13350">
    <property type="entry name" value="Y_phosphatase3"/>
    <property type="match status" value="1"/>
</dbReference>
<comment type="caution">
    <text evidence="3">The sequence shown here is derived from an EMBL/GenBank/DDBJ whole genome shotgun (WGS) entry which is preliminary data.</text>
</comment>
<evidence type="ECO:0000256" key="1">
    <source>
        <dbReference type="ARBA" id="ARBA00009580"/>
    </source>
</evidence>
<name>A0ABW2S4Q1_9NOCA</name>
<organism evidence="3 4">
    <name type="scientific">Rhodococcus daqingensis</name>
    <dbReference type="NCBI Taxonomy" id="2479363"/>
    <lineage>
        <taxon>Bacteria</taxon>
        <taxon>Bacillati</taxon>
        <taxon>Actinomycetota</taxon>
        <taxon>Actinomycetes</taxon>
        <taxon>Mycobacteriales</taxon>
        <taxon>Nocardiaceae</taxon>
        <taxon>Rhodococcus</taxon>
    </lineage>
</organism>
<protein>
    <submittedName>
        <fullName evidence="3">Tyrosine-protein phosphatase</fullName>
    </submittedName>
</protein>
<proteinExistence type="inferred from homology"/>
<dbReference type="PANTHER" id="PTHR31126:SF1">
    <property type="entry name" value="TYROSINE SPECIFIC PROTEIN PHOSPHATASES DOMAIN-CONTAINING PROTEIN"/>
    <property type="match status" value="1"/>
</dbReference>
<keyword evidence="2" id="KW-0732">Signal</keyword>
<feature type="signal peptide" evidence="2">
    <location>
        <begin position="1"/>
        <end position="29"/>
    </location>
</feature>
<dbReference type="PANTHER" id="PTHR31126">
    <property type="entry name" value="TYROSINE-PROTEIN PHOSPHATASE"/>
    <property type="match status" value="1"/>
</dbReference>
<dbReference type="EMBL" id="JBHTCS010000030">
    <property type="protein sequence ID" value="MFC7451095.1"/>
    <property type="molecule type" value="Genomic_DNA"/>
</dbReference>
<accession>A0ABW2S4Q1</accession>